<accession>A0A1G2E036</accession>
<reference evidence="2 3" key="1">
    <citation type="journal article" date="2016" name="Nat. Commun.">
        <title>Thousands of microbial genomes shed light on interconnected biogeochemical processes in an aquifer system.</title>
        <authorList>
            <person name="Anantharaman K."/>
            <person name="Brown C.T."/>
            <person name="Hug L.A."/>
            <person name="Sharon I."/>
            <person name="Castelle C.J."/>
            <person name="Probst A.J."/>
            <person name="Thomas B.C."/>
            <person name="Singh A."/>
            <person name="Wilkins M.J."/>
            <person name="Karaoz U."/>
            <person name="Brodie E.L."/>
            <person name="Williams K.H."/>
            <person name="Hubbard S.S."/>
            <person name="Banfield J.F."/>
        </authorList>
    </citation>
    <scope>NUCLEOTIDE SEQUENCE [LARGE SCALE GENOMIC DNA]</scope>
</reference>
<dbReference type="Pfam" id="PF06691">
    <property type="entry name" value="DUF1189"/>
    <property type="match status" value="1"/>
</dbReference>
<gene>
    <name evidence="2" type="ORF">A2494_01810</name>
</gene>
<evidence type="ECO:0000256" key="1">
    <source>
        <dbReference type="SAM" id="Phobius"/>
    </source>
</evidence>
<dbReference type="InterPro" id="IPR009574">
    <property type="entry name" value="DUF1189"/>
</dbReference>
<dbReference type="AlphaFoldDB" id="A0A1G2E036"/>
<evidence type="ECO:0000313" key="3">
    <source>
        <dbReference type="Proteomes" id="UP000178106"/>
    </source>
</evidence>
<dbReference type="EMBL" id="MHLU01000087">
    <property type="protein sequence ID" value="OGZ18518.1"/>
    <property type="molecule type" value="Genomic_DNA"/>
</dbReference>
<feature type="transmembrane region" description="Helical" evidence="1">
    <location>
        <begin position="257"/>
        <end position="274"/>
    </location>
</feature>
<feature type="transmembrane region" description="Helical" evidence="1">
    <location>
        <begin position="179"/>
        <end position="197"/>
    </location>
</feature>
<evidence type="ECO:0000313" key="2">
    <source>
        <dbReference type="EMBL" id="OGZ18518.1"/>
    </source>
</evidence>
<dbReference type="Proteomes" id="UP000178106">
    <property type="component" value="Unassembled WGS sequence"/>
</dbReference>
<proteinExistence type="predicted"/>
<keyword evidence="1" id="KW-0472">Membrane</keyword>
<name>A0A1G2E036_9BACT</name>
<protein>
    <recommendedName>
        <fullName evidence="4">DUF1189 domain-containing protein</fullName>
    </recommendedName>
</protein>
<keyword evidence="1" id="KW-0812">Transmembrane</keyword>
<comment type="caution">
    <text evidence="2">The sequence shown here is derived from an EMBL/GenBank/DDBJ whole genome shotgun (WGS) entry which is preliminary data.</text>
</comment>
<keyword evidence="1" id="KW-1133">Transmembrane helix</keyword>
<evidence type="ECO:0008006" key="4">
    <source>
        <dbReference type="Google" id="ProtNLM"/>
    </source>
</evidence>
<organism evidence="2 3">
    <name type="scientific">Candidatus Lloydbacteria bacterium RIFOXYC12_FULL_46_25</name>
    <dbReference type="NCBI Taxonomy" id="1798670"/>
    <lineage>
        <taxon>Bacteria</taxon>
        <taxon>Candidatus Lloydiibacteriota</taxon>
    </lineage>
</organism>
<sequence length="293" mass="32882">MKQLFSYIKESVYSPEYYRQLLSRPFSYSWKYYSALAMLLAVFLTIVSSVPLVPIVNRATHEFPQKFFAYYPDELELHVQNGVVTTNVAEPYFLPLPEMLKSEIADENVAVDHLVVIDTKTPISLEAFRAYGAIMWIGSTAIASYDDQKGITIKPMTKDANFVVSETVLRSIESRMSPYYVFISPVMVLAIFFGLMIALGINFIYLVFGAVFIMLFGRFALKQKWGYGTSYRIGLHAITLSLLADALFSVVGVNIVSIPFLQTALILAVVYVNYKDMKSSEEGEASSPEVVAP</sequence>
<feature type="transmembrane region" description="Helical" evidence="1">
    <location>
        <begin position="32"/>
        <end position="56"/>
    </location>
</feature>